<dbReference type="InterPro" id="IPR041492">
    <property type="entry name" value="HAD_2"/>
</dbReference>
<dbReference type="Pfam" id="PF13419">
    <property type="entry name" value="HAD_2"/>
    <property type="match status" value="1"/>
</dbReference>
<sequence length="216" mass="23854">MNKIETVILDFDGTIADTKNSIIQTIQATLEILGLSKANDNEIKNLIGLPLEETFIKAAQIKEKAILEEAIRIYRENYNSISLDTIQLFPHVASTLQNIYQRGITITVASSKGRDALLLLLNKLNISQYISYTLGEQDVVNKKPAPDMVLMILEQTQSSPQKTLVIGDTVYDIAMGQGANCLTCGVTYGYNTKEQLMKQGANYIIDCFGDVLGICI</sequence>
<dbReference type="InterPro" id="IPR023198">
    <property type="entry name" value="PGP-like_dom2"/>
</dbReference>
<dbReference type="EC" id="3.1.3.18" evidence="4"/>
<dbReference type="AlphaFoldDB" id="A0A3D2SD92"/>
<dbReference type="GO" id="GO:0008967">
    <property type="term" value="F:phosphoglycolate phosphatase activity"/>
    <property type="evidence" value="ECO:0007669"/>
    <property type="project" value="UniProtKB-EC"/>
</dbReference>
<dbReference type="Proteomes" id="UP000263098">
    <property type="component" value="Unassembled WGS sequence"/>
</dbReference>
<comment type="caution">
    <text evidence="5">The sequence shown here is derived from an EMBL/GenBank/DDBJ whole genome shotgun (WGS) entry which is preliminary data.</text>
</comment>
<dbReference type="GO" id="GO:0006281">
    <property type="term" value="P:DNA repair"/>
    <property type="evidence" value="ECO:0007669"/>
    <property type="project" value="TreeGrafter"/>
</dbReference>
<organism evidence="5 6">
    <name type="scientific">Bacteroides graminisolvens</name>
    <dbReference type="NCBI Taxonomy" id="477666"/>
    <lineage>
        <taxon>Bacteria</taxon>
        <taxon>Pseudomonadati</taxon>
        <taxon>Bacteroidota</taxon>
        <taxon>Bacteroidia</taxon>
        <taxon>Bacteroidales</taxon>
        <taxon>Bacteroidaceae</taxon>
        <taxon>Bacteroides</taxon>
    </lineage>
</organism>
<gene>
    <name evidence="5" type="ORF">DHW31_01675</name>
</gene>
<evidence type="ECO:0000256" key="1">
    <source>
        <dbReference type="ARBA" id="ARBA00000830"/>
    </source>
</evidence>
<dbReference type="InterPro" id="IPR006439">
    <property type="entry name" value="HAD-SF_hydro_IA"/>
</dbReference>
<dbReference type="InterPro" id="IPR023214">
    <property type="entry name" value="HAD_sf"/>
</dbReference>
<protein>
    <recommendedName>
        <fullName evidence="4">phosphoglycolate phosphatase</fullName>
        <ecNumber evidence="4">3.1.3.18</ecNumber>
    </recommendedName>
</protein>
<reference evidence="5 6" key="1">
    <citation type="journal article" date="2018" name="Nat. Biotechnol.">
        <title>A standardized bacterial taxonomy based on genome phylogeny substantially revises the tree of life.</title>
        <authorList>
            <person name="Parks D.H."/>
            <person name="Chuvochina M."/>
            <person name="Waite D.W."/>
            <person name="Rinke C."/>
            <person name="Skarshewski A."/>
            <person name="Chaumeil P.A."/>
            <person name="Hugenholtz P."/>
        </authorList>
    </citation>
    <scope>NUCLEOTIDE SEQUENCE [LARGE SCALE GENOMIC DNA]</scope>
    <source>
        <strain evidence="5">UBA9667</strain>
    </source>
</reference>
<name>A0A3D2SD92_9BACE</name>
<dbReference type="SFLD" id="SFLDG01129">
    <property type="entry name" value="C1.5:_HAD__Beta-PGM__Phosphata"/>
    <property type="match status" value="1"/>
</dbReference>
<dbReference type="InterPro" id="IPR050155">
    <property type="entry name" value="HAD-like_hydrolase_sf"/>
</dbReference>
<dbReference type="GO" id="GO:0005829">
    <property type="term" value="C:cytosol"/>
    <property type="evidence" value="ECO:0007669"/>
    <property type="project" value="TreeGrafter"/>
</dbReference>
<evidence type="ECO:0000256" key="3">
    <source>
        <dbReference type="ARBA" id="ARBA00006171"/>
    </source>
</evidence>
<comment type="pathway">
    <text evidence="2">Organic acid metabolism; glycolate biosynthesis; glycolate from 2-phosphoglycolate: step 1/1.</text>
</comment>
<evidence type="ECO:0000256" key="2">
    <source>
        <dbReference type="ARBA" id="ARBA00004818"/>
    </source>
</evidence>
<proteinExistence type="inferred from homology"/>
<dbReference type="SFLD" id="SFLDS00003">
    <property type="entry name" value="Haloacid_Dehalogenase"/>
    <property type="match status" value="1"/>
</dbReference>
<dbReference type="SFLD" id="SFLDG01135">
    <property type="entry name" value="C1.5.6:_HAD__Beta-PGM__Phospha"/>
    <property type="match status" value="1"/>
</dbReference>
<dbReference type="PANTHER" id="PTHR43434">
    <property type="entry name" value="PHOSPHOGLYCOLATE PHOSPHATASE"/>
    <property type="match status" value="1"/>
</dbReference>
<comment type="similarity">
    <text evidence="3">Belongs to the HAD-like hydrolase superfamily. CbbY/CbbZ/Gph/YieH family.</text>
</comment>
<dbReference type="FunFam" id="3.40.50.1000:FF:000022">
    <property type="entry name" value="Phosphoglycolate phosphatase"/>
    <property type="match status" value="1"/>
</dbReference>
<comment type="catalytic activity">
    <reaction evidence="1">
        <text>2-phosphoglycolate + H2O = glycolate + phosphate</text>
        <dbReference type="Rhea" id="RHEA:14369"/>
        <dbReference type="ChEBI" id="CHEBI:15377"/>
        <dbReference type="ChEBI" id="CHEBI:29805"/>
        <dbReference type="ChEBI" id="CHEBI:43474"/>
        <dbReference type="ChEBI" id="CHEBI:58033"/>
        <dbReference type="EC" id="3.1.3.18"/>
    </reaction>
</comment>
<dbReference type="Gene3D" id="1.10.150.240">
    <property type="entry name" value="Putative phosphatase, domain 2"/>
    <property type="match status" value="1"/>
</dbReference>
<dbReference type="NCBIfam" id="TIGR01549">
    <property type="entry name" value="HAD-SF-IA-v1"/>
    <property type="match status" value="1"/>
</dbReference>
<dbReference type="InterPro" id="IPR036412">
    <property type="entry name" value="HAD-like_sf"/>
</dbReference>
<dbReference type="Gene3D" id="3.40.50.1000">
    <property type="entry name" value="HAD superfamily/HAD-like"/>
    <property type="match status" value="1"/>
</dbReference>
<evidence type="ECO:0000256" key="4">
    <source>
        <dbReference type="ARBA" id="ARBA00013078"/>
    </source>
</evidence>
<dbReference type="PANTHER" id="PTHR43434:SF1">
    <property type="entry name" value="PHOSPHOGLYCOLATE PHOSPHATASE"/>
    <property type="match status" value="1"/>
</dbReference>
<accession>A0A3D2SD92</accession>
<evidence type="ECO:0000313" key="6">
    <source>
        <dbReference type="Proteomes" id="UP000263098"/>
    </source>
</evidence>
<dbReference type="SUPFAM" id="SSF56784">
    <property type="entry name" value="HAD-like"/>
    <property type="match status" value="1"/>
</dbReference>
<dbReference type="EMBL" id="DPVG01000062">
    <property type="protein sequence ID" value="HCK23490.1"/>
    <property type="molecule type" value="Genomic_DNA"/>
</dbReference>
<evidence type="ECO:0000313" key="5">
    <source>
        <dbReference type="EMBL" id="HCK23490.1"/>
    </source>
</evidence>